<keyword evidence="3 5" id="KW-0238">DNA-binding</keyword>
<dbReference type="Gene3D" id="1.25.40.10">
    <property type="entry name" value="Tetratricopeptide repeat domain"/>
    <property type="match status" value="2"/>
</dbReference>
<dbReference type="KEGG" id="lmoi:VV02_04590"/>
<protein>
    <recommendedName>
        <fullName evidence="6">OmpR/PhoB-type domain-containing protein</fullName>
    </recommendedName>
</protein>
<dbReference type="SMART" id="SM00028">
    <property type="entry name" value="TPR"/>
    <property type="match status" value="5"/>
</dbReference>
<reference evidence="7 8" key="1">
    <citation type="submission" date="2015-03" db="EMBL/GenBank/DDBJ databases">
        <title>Luteipulveratus halotolerans sp. nov., a novel actinobacterium (Dermacoccaceae) from Sarawak, Malaysia.</title>
        <authorList>
            <person name="Juboi H."/>
            <person name="Basik A."/>
            <person name="Shamsul S.S."/>
            <person name="Arnold P."/>
            <person name="Schmitt E.K."/>
            <person name="Sanglier J.-J."/>
            <person name="Yeo T."/>
        </authorList>
    </citation>
    <scope>NUCLEOTIDE SEQUENCE [LARGE SCALE GENOMIC DNA]</scope>
    <source>
        <strain evidence="7 8">MN07-A0370</strain>
    </source>
</reference>
<evidence type="ECO:0000313" key="7">
    <source>
        <dbReference type="EMBL" id="AKU15307.1"/>
    </source>
</evidence>
<dbReference type="EMBL" id="CP011112">
    <property type="protein sequence ID" value="AKU15307.1"/>
    <property type="molecule type" value="Genomic_DNA"/>
</dbReference>
<evidence type="ECO:0000256" key="1">
    <source>
        <dbReference type="ARBA" id="ARBA00005820"/>
    </source>
</evidence>
<dbReference type="Gene3D" id="1.10.10.10">
    <property type="entry name" value="Winged helix-like DNA-binding domain superfamily/Winged helix DNA-binding domain"/>
    <property type="match status" value="1"/>
</dbReference>
<evidence type="ECO:0000256" key="2">
    <source>
        <dbReference type="ARBA" id="ARBA00023015"/>
    </source>
</evidence>
<dbReference type="PATRIC" id="fig|571913.6.peg.938"/>
<evidence type="ECO:0000259" key="6">
    <source>
        <dbReference type="PROSITE" id="PS51755"/>
    </source>
</evidence>
<dbReference type="SMART" id="SM00862">
    <property type="entry name" value="Trans_reg_C"/>
    <property type="match status" value="1"/>
</dbReference>
<dbReference type="SMART" id="SM00382">
    <property type="entry name" value="AAA"/>
    <property type="match status" value="1"/>
</dbReference>
<dbReference type="GO" id="GO:0003677">
    <property type="term" value="F:DNA binding"/>
    <property type="evidence" value="ECO:0007669"/>
    <property type="project" value="UniProtKB-UniRule"/>
</dbReference>
<dbReference type="GO" id="GO:0006355">
    <property type="term" value="P:regulation of DNA-templated transcription"/>
    <property type="evidence" value="ECO:0007669"/>
    <property type="project" value="InterPro"/>
</dbReference>
<dbReference type="SMART" id="SM01043">
    <property type="entry name" value="BTAD"/>
    <property type="match status" value="1"/>
</dbReference>
<dbReference type="InterPro" id="IPR026000">
    <property type="entry name" value="Apc5_dom"/>
</dbReference>
<dbReference type="InterPro" id="IPR051677">
    <property type="entry name" value="AfsR-DnrI-RedD_regulator"/>
</dbReference>
<dbReference type="InterPro" id="IPR003593">
    <property type="entry name" value="AAA+_ATPase"/>
</dbReference>
<dbReference type="SUPFAM" id="SSF48452">
    <property type="entry name" value="TPR-like"/>
    <property type="match status" value="2"/>
</dbReference>
<evidence type="ECO:0000256" key="4">
    <source>
        <dbReference type="ARBA" id="ARBA00023163"/>
    </source>
</evidence>
<sequence>MRFRILGTLEVLDSSGWRSVGTSKGAVALATLLVHAGEVVSIDHLSLALWGDTPPKSATTQVHGYIMRLRKLLDDRDGSQVQTVAPGYRLRLGEDDLDAAVFEAREAEGRGILAAGDPARAAEILSEALSLWRGPALCGVPTSETVEAEADRLAERRLGALESRIDADLECGRHAVVITELRRHIDQNPTRERARRQLMVALYRSGRQAEALEEFRQTRRLLINELGAEPGPALQDVHQRILAGDHELLVPETVVQGPVQPTPVHQLPADIEDFTGRTDHVDELVAALTQRAPDGPPTVVVVHGAPGTGKSALGVRAARMAAKTFPDGQLYLDLSGSSSTTEELNELLADILRTLGVTGSAVPSGLQSRAALYRSLLAERRMLILLDSAATVEQVRWLLPPDGQCALVVTSRQVLTGLPGARRIELRELSAAEAYDLLGCIVGSERVAREPQHAEAIARLCGHLPLAIRIAGGKLLGRPTWSLGVLRNRLEDETRRLSELQLGDLGVRASVDLSLDLLAPEAVRAFGLLGLLGTPTLPEWVLAPLLDRDNADSVLDALVDANLVRPIVSDANDEPRYQMHDLLRACAAESAAGQPPAEVRAAIGRLLATWLGLLEAATQNMPPSLFRPPRGTAPRRTLPEPVVRRLVEDPLPWFDTEREALMGAVRLATEWDLPDLAWELAASAAPFYDHRALHEDWRRSHQLALSRVGGDRLGEGVLRHGLGQVDIYRVEFDAAASQMSRALDLFRQVGYPLGEALALAGGASVARQQGRYDEALETGREALAVARAAKEHHLAAQLSSAAGVLLLALDRHAEATVAFEEALAGCRAIGDQHREAVIMRELSQLHHALGESMTALDHLSRALAIFVDLDDDRCVAYTLLHVGRIHVDLGERPKAVAALTRAGAIFRRNSAPSDEARCQQLLGELEAKGGNADGARRHWMRTMRLWQSVGADQEAAEVQTQLISLDL</sequence>
<keyword evidence="8" id="KW-1185">Reference proteome</keyword>
<dbReference type="PANTHER" id="PTHR35807">
    <property type="entry name" value="TRANSCRIPTIONAL REGULATOR REDD-RELATED"/>
    <property type="match status" value="1"/>
</dbReference>
<dbReference type="InterPro" id="IPR019734">
    <property type="entry name" value="TPR_rpt"/>
</dbReference>
<dbReference type="SUPFAM" id="SSF52540">
    <property type="entry name" value="P-loop containing nucleoside triphosphate hydrolases"/>
    <property type="match status" value="1"/>
</dbReference>
<dbReference type="Gene3D" id="3.40.50.300">
    <property type="entry name" value="P-loop containing nucleotide triphosphate hydrolases"/>
    <property type="match status" value="1"/>
</dbReference>
<gene>
    <name evidence="7" type="ORF">VV02_04590</name>
</gene>
<dbReference type="Proteomes" id="UP000066480">
    <property type="component" value="Chromosome"/>
</dbReference>
<dbReference type="Pfam" id="PF03704">
    <property type="entry name" value="BTAD"/>
    <property type="match status" value="1"/>
</dbReference>
<dbReference type="InterPro" id="IPR016032">
    <property type="entry name" value="Sig_transdc_resp-reg_C-effctor"/>
</dbReference>
<dbReference type="PANTHER" id="PTHR35807:SF1">
    <property type="entry name" value="TRANSCRIPTIONAL REGULATOR REDD"/>
    <property type="match status" value="1"/>
</dbReference>
<dbReference type="GO" id="GO:0000160">
    <property type="term" value="P:phosphorelay signal transduction system"/>
    <property type="evidence" value="ECO:0007669"/>
    <property type="project" value="InterPro"/>
</dbReference>
<dbReference type="Pfam" id="PF13424">
    <property type="entry name" value="TPR_12"/>
    <property type="match status" value="1"/>
</dbReference>
<dbReference type="CDD" id="cd15831">
    <property type="entry name" value="BTAD"/>
    <property type="match status" value="1"/>
</dbReference>
<dbReference type="InterPro" id="IPR002182">
    <property type="entry name" value="NB-ARC"/>
</dbReference>
<dbReference type="InterPro" id="IPR027417">
    <property type="entry name" value="P-loop_NTPase"/>
</dbReference>
<dbReference type="InterPro" id="IPR011990">
    <property type="entry name" value="TPR-like_helical_dom_sf"/>
</dbReference>
<dbReference type="Pfam" id="PF00486">
    <property type="entry name" value="Trans_reg_C"/>
    <property type="match status" value="1"/>
</dbReference>
<dbReference type="RefSeq" id="WP_052590180.1">
    <property type="nucleotide sequence ID" value="NZ_CP011112.1"/>
</dbReference>
<comment type="similarity">
    <text evidence="1">Belongs to the AfsR/DnrI/RedD regulatory family.</text>
</comment>
<dbReference type="GO" id="GO:0043531">
    <property type="term" value="F:ADP binding"/>
    <property type="evidence" value="ECO:0007669"/>
    <property type="project" value="InterPro"/>
</dbReference>
<dbReference type="InterPro" id="IPR005158">
    <property type="entry name" value="BTAD"/>
</dbReference>
<evidence type="ECO:0000256" key="5">
    <source>
        <dbReference type="PROSITE-ProRule" id="PRU01091"/>
    </source>
</evidence>
<evidence type="ECO:0000256" key="3">
    <source>
        <dbReference type="ARBA" id="ARBA00023125"/>
    </source>
</evidence>
<name>A0A0K1JF14_9MICO</name>
<dbReference type="PROSITE" id="PS51755">
    <property type="entry name" value="OMPR_PHOB"/>
    <property type="match status" value="1"/>
</dbReference>
<dbReference type="Pfam" id="PF12862">
    <property type="entry name" value="ANAPC5"/>
    <property type="match status" value="1"/>
</dbReference>
<dbReference type="PRINTS" id="PR00364">
    <property type="entry name" value="DISEASERSIST"/>
</dbReference>
<evidence type="ECO:0000313" key="8">
    <source>
        <dbReference type="Proteomes" id="UP000066480"/>
    </source>
</evidence>
<dbReference type="SUPFAM" id="SSF46894">
    <property type="entry name" value="C-terminal effector domain of the bipartite response regulators"/>
    <property type="match status" value="1"/>
</dbReference>
<feature type="DNA-binding region" description="OmpR/PhoB-type" evidence="5">
    <location>
        <begin position="1"/>
        <end position="92"/>
    </location>
</feature>
<proteinExistence type="inferred from homology"/>
<organism evidence="7 8">
    <name type="scientific">Luteipulveratus mongoliensis</name>
    <dbReference type="NCBI Taxonomy" id="571913"/>
    <lineage>
        <taxon>Bacteria</taxon>
        <taxon>Bacillati</taxon>
        <taxon>Actinomycetota</taxon>
        <taxon>Actinomycetes</taxon>
        <taxon>Micrococcales</taxon>
        <taxon>Dermacoccaceae</taxon>
        <taxon>Luteipulveratus</taxon>
    </lineage>
</organism>
<dbReference type="FunFam" id="1.25.40.10:FF:000222">
    <property type="entry name" value="SARP family transcriptional regulator"/>
    <property type="match status" value="1"/>
</dbReference>
<dbReference type="InterPro" id="IPR001867">
    <property type="entry name" value="OmpR/PhoB-type_DNA-bd"/>
</dbReference>
<dbReference type="Pfam" id="PF00931">
    <property type="entry name" value="NB-ARC"/>
    <property type="match status" value="1"/>
</dbReference>
<accession>A0A0K1JF14</accession>
<dbReference type="InterPro" id="IPR036388">
    <property type="entry name" value="WH-like_DNA-bd_sf"/>
</dbReference>
<feature type="domain" description="OmpR/PhoB-type" evidence="6">
    <location>
        <begin position="1"/>
        <end position="92"/>
    </location>
</feature>
<keyword evidence="2" id="KW-0805">Transcription regulation</keyword>
<dbReference type="STRING" id="571913.VV02_04590"/>
<keyword evidence="4" id="KW-0804">Transcription</keyword>
<dbReference type="AlphaFoldDB" id="A0A0K1JF14"/>